<reference evidence="3" key="2">
    <citation type="submission" date="2020-09" db="EMBL/GenBank/DDBJ databases">
        <authorList>
            <person name="Sun Q."/>
            <person name="Zhou Y."/>
        </authorList>
    </citation>
    <scope>NUCLEOTIDE SEQUENCE</scope>
    <source>
        <strain evidence="3">CGMCC 1.6293</strain>
    </source>
</reference>
<dbReference type="InterPro" id="IPR053171">
    <property type="entry name" value="Viral_Tip_Attach_Protein"/>
</dbReference>
<dbReference type="InterPro" id="IPR015406">
    <property type="entry name" value="GpJ_CSF"/>
</dbReference>
<evidence type="ECO:0000313" key="3">
    <source>
        <dbReference type="EMBL" id="GGL91561.1"/>
    </source>
</evidence>
<proteinExistence type="predicted"/>
<feature type="domain" description="Tip attachment protein J central straight fiber" evidence="2">
    <location>
        <begin position="1248"/>
        <end position="1315"/>
    </location>
</feature>
<comment type="caution">
    <text evidence="3">The sequence shown here is derived from an EMBL/GenBank/DDBJ whole genome shotgun (WGS) entry which is preliminary data.</text>
</comment>
<feature type="chain" id="PRO_5036781385" description="Tip attachment protein J central straight fiber domain-containing protein" evidence="1">
    <location>
        <begin position="22"/>
        <end position="1435"/>
    </location>
</feature>
<feature type="signal peptide" evidence="1">
    <location>
        <begin position="1"/>
        <end position="21"/>
    </location>
</feature>
<evidence type="ECO:0000313" key="4">
    <source>
        <dbReference type="Proteomes" id="UP000649829"/>
    </source>
</evidence>
<name>A0A917WBI1_9RHOB</name>
<dbReference type="RefSeq" id="WP_051630353.1">
    <property type="nucleotide sequence ID" value="NZ_BMLF01000001.1"/>
</dbReference>
<dbReference type="Pfam" id="PF09327">
    <property type="entry name" value="Phage_Tail_Tip"/>
    <property type="match status" value="1"/>
</dbReference>
<accession>A0A917WBI1</accession>
<dbReference type="Gene3D" id="1.20.5.340">
    <property type="match status" value="1"/>
</dbReference>
<reference evidence="3" key="1">
    <citation type="journal article" date="2014" name="Int. J. Syst. Evol. Microbiol.">
        <title>Complete genome sequence of Corynebacterium casei LMG S-19264T (=DSM 44701T), isolated from a smear-ripened cheese.</title>
        <authorList>
            <consortium name="US DOE Joint Genome Institute (JGI-PGF)"/>
            <person name="Walter F."/>
            <person name="Albersmeier A."/>
            <person name="Kalinowski J."/>
            <person name="Ruckert C."/>
        </authorList>
    </citation>
    <scope>NUCLEOTIDE SEQUENCE</scope>
    <source>
        <strain evidence="3">CGMCC 1.6293</strain>
    </source>
</reference>
<dbReference type="Proteomes" id="UP000649829">
    <property type="component" value="Unassembled WGS sequence"/>
</dbReference>
<gene>
    <name evidence="3" type="ORF">GCM10011534_12170</name>
</gene>
<dbReference type="PANTHER" id="PTHR36251:SF2">
    <property type="entry name" value="GIFSY-2 PROPHAGE HOST SPECIFICITY PROTEIN J, PHAGE LAMBDA"/>
    <property type="match status" value="1"/>
</dbReference>
<sequence length="1435" mass="151317">MIRRLLLAAVLAVGLSTPARADPVTAAIATALGGTAFASTVASAITRIIVGVALSALSRALQPKQSSKAPGIKTDYTSSGETMAQSFILGRYATGGNFVAPPMSHGKENRTLNYVIDLADMPIEGLTKVYIDGEAVNFNGAVSPNGWGPTADGRFAGRAWLKFHDGSQTAADPELLDRYGSDPERPWSADMILRGVPYVVLTFMYDREVFSGLPRVRFEAEGIPLYDPRLDTTVGGSGAHRWTDKATWAWTENPVVMVYNILRGIELPDGSVWGMRAAPADLPLSVWFAAMNACDEDVPLDGGGTEKRYRAGLEVKVDEEPLAVIEELMRACGGDVVEFGGYWHVSVGAPDLPTLSISDEDLIVSSPRDYEPFPGLAETYNAVHAVYPSPENGWDPTDAVPIYNATWEAEDGGRRLVADLQLDAVGFDTQVRRLMRELAEDNRRFRVHVVTLPPDALGLVPLGTLSWTSAHNGYTNKLFEVVRKVIDPETLLSTLLIRERDPSDYDIDPASDADVPTPPSRYITTPTIDGIDGWAMTAVAITDASGVSRRPAIKMMWDPDIVANGIAWLIRVKATGAEIESGTTQDLAAGQIIVSEGILRATEYEVRGRALSRKGALWTVWSTVVTPDVGFNLSDFEADLAGDLESLHDWIEGGLEDLPGSLTEIAEGLAAETEQRVANASALANEWRTTRDTVRDLTAQAVELAAADHLAREEIRRTLTASINGVSAAFSELISAQADGEFAAVLRLTSLEAETAELSAEITTIEQAIVDGDNALAQTIANLSVGAATQFDIAAIWHFDATAEGWAGSPSNPVWQMGGFLRPADGAGGYVISPAGMALDAARYSQLRLRVVRTGAPTWTGTLWWEAAGQGWAAGRSVSVPEPTWTDDVGLVTVTVPWTGTVDRVRLDLADNAVGNLIDIDWIAIGRPAPGASSADLTALQQAVTEADTALASDITQLDTRLTDAEGDVSGLSTAVGGLETRVTDTETGLEATGTALTALQSEVEDPATGLQALADAVDTLSTQVLDGDGSQVIQSEAIRALKSSLRQLTAQAIEGLSADQLARQQLREYTASAAQTLTTRIDATDSSVSVLSQSVTLLQAAVPDFASAVALQSLTARVDDNESGIEANATAITSINAALVGKASTSALSSLYTVVDNQGDSITANTSAITSLTATVNTKASTSALNALSTTVTSQGDSITALSDSVTSVSATVGNLSASGLLRATASVDQHGAQSRIGLMAAVDEEEGTNRTAALFLETSSSNESRVIVEADRFIVASGGGVEVAAPFVIDGGTVYIADARVRTLSLEEDALTVMDVSGSEVVTNNSSTETEMCSVTLPTKLVASKVIGNLTLLLNASSSSMPNNFAVRVYIAGVLRAQLTQAEMALEPGKRRFDVSFARGGVTGDPVVVRAAIVNAGGSGVIFSNIWALAAKR</sequence>
<evidence type="ECO:0000259" key="2">
    <source>
        <dbReference type="Pfam" id="PF09327"/>
    </source>
</evidence>
<dbReference type="EMBL" id="BMLF01000001">
    <property type="protein sequence ID" value="GGL91561.1"/>
    <property type="molecule type" value="Genomic_DNA"/>
</dbReference>
<keyword evidence="1" id="KW-0732">Signal</keyword>
<keyword evidence="4" id="KW-1185">Reference proteome</keyword>
<dbReference type="PANTHER" id="PTHR36251">
    <property type="entry name" value="FELS-1 PROPHAGE HOST SPECIFICITY PROTEIN-RELATED"/>
    <property type="match status" value="1"/>
</dbReference>
<evidence type="ECO:0000256" key="1">
    <source>
        <dbReference type="SAM" id="SignalP"/>
    </source>
</evidence>
<protein>
    <recommendedName>
        <fullName evidence="2">Tip attachment protein J central straight fiber domain-containing protein</fullName>
    </recommendedName>
</protein>
<organism evidence="3 4">
    <name type="scientific">Pseudooceanicola nanhaiensis</name>
    <dbReference type="NCBI Taxonomy" id="375761"/>
    <lineage>
        <taxon>Bacteria</taxon>
        <taxon>Pseudomonadati</taxon>
        <taxon>Pseudomonadota</taxon>
        <taxon>Alphaproteobacteria</taxon>
        <taxon>Rhodobacterales</taxon>
        <taxon>Paracoccaceae</taxon>
        <taxon>Pseudooceanicola</taxon>
    </lineage>
</organism>